<dbReference type="EMBL" id="JACCCV010000002">
    <property type="protein sequence ID" value="NYF52794.1"/>
    <property type="molecule type" value="Genomic_DNA"/>
</dbReference>
<evidence type="ECO:0000313" key="3">
    <source>
        <dbReference type="EMBL" id="NYF52794.1"/>
    </source>
</evidence>
<dbReference type="Proteomes" id="UP000534186">
    <property type="component" value="Unassembled WGS sequence"/>
</dbReference>
<feature type="chain" id="PRO_5030817387" description="DinB-like domain-containing protein" evidence="1">
    <location>
        <begin position="26"/>
        <end position="198"/>
    </location>
</feature>
<feature type="signal peptide" evidence="1">
    <location>
        <begin position="1"/>
        <end position="25"/>
    </location>
</feature>
<sequence>METMMMKRIVVALALAGCCVTGVQAQMDAKEPKIAAGTIIEPAKSFDGMLKGFEEEFVPLAEAMPAEKFDFAPSAAIFVAGQGSEYATVSTFRAMVLHVASANYFYASMVSGTKPDVDVKALADIKGKDQAIEALKASFVFAHKAFGTLTAKNAFESVRGTQTRASLAGGLVAHGFDHYGQLVEYLRMNGIVPPASRK</sequence>
<dbReference type="AlphaFoldDB" id="A0A7Y9NNU0"/>
<dbReference type="InterPro" id="IPR024775">
    <property type="entry name" value="DinB-like"/>
</dbReference>
<proteinExistence type="predicted"/>
<accession>A0A7Y9NNU0</accession>
<organism evidence="3 4">
    <name type="scientific">Tunturiibacter lichenicola</name>
    <dbReference type="NCBI Taxonomy" id="2051959"/>
    <lineage>
        <taxon>Bacteria</taxon>
        <taxon>Pseudomonadati</taxon>
        <taxon>Acidobacteriota</taxon>
        <taxon>Terriglobia</taxon>
        <taxon>Terriglobales</taxon>
        <taxon>Acidobacteriaceae</taxon>
        <taxon>Tunturiibacter</taxon>
    </lineage>
</organism>
<dbReference type="SUPFAM" id="SSF109854">
    <property type="entry name" value="DinB/YfiT-like putative metalloenzymes"/>
    <property type="match status" value="1"/>
</dbReference>
<dbReference type="InterPro" id="IPR034660">
    <property type="entry name" value="DinB/YfiT-like"/>
</dbReference>
<gene>
    <name evidence="3" type="ORF">HDF12_003193</name>
</gene>
<evidence type="ECO:0000259" key="2">
    <source>
        <dbReference type="Pfam" id="PF12867"/>
    </source>
</evidence>
<feature type="domain" description="DinB-like" evidence="2">
    <location>
        <begin position="54"/>
        <end position="182"/>
    </location>
</feature>
<evidence type="ECO:0000313" key="4">
    <source>
        <dbReference type="Proteomes" id="UP000534186"/>
    </source>
</evidence>
<reference evidence="3 4" key="1">
    <citation type="submission" date="2020-07" db="EMBL/GenBank/DDBJ databases">
        <title>Genomic Encyclopedia of Type Strains, Phase IV (KMG-V): Genome sequencing to study the core and pangenomes of soil and plant-associated prokaryotes.</title>
        <authorList>
            <person name="Whitman W."/>
        </authorList>
    </citation>
    <scope>NUCLEOTIDE SEQUENCE [LARGE SCALE GENOMIC DNA]</scope>
    <source>
        <strain evidence="3 4">M8UP30</strain>
    </source>
</reference>
<dbReference type="Pfam" id="PF12867">
    <property type="entry name" value="DinB_2"/>
    <property type="match status" value="1"/>
</dbReference>
<protein>
    <recommendedName>
        <fullName evidence="2">DinB-like domain-containing protein</fullName>
    </recommendedName>
</protein>
<keyword evidence="1" id="KW-0732">Signal</keyword>
<dbReference type="Gene3D" id="1.20.120.450">
    <property type="entry name" value="dinb family like domain"/>
    <property type="match status" value="1"/>
</dbReference>
<evidence type="ECO:0000256" key="1">
    <source>
        <dbReference type="SAM" id="SignalP"/>
    </source>
</evidence>
<comment type="caution">
    <text evidence="3">The sequence shown here is derived from an EMBL/GenBank/DDBJ whole genome shotgun (WGS) entry which is preliminary data.</text>
</comment>
<name>A0A7Y9NNU0_9BACT</name>